<dbReference type="InterPro" id="IPR009206">
    <property type="entry name" value="Nucleotidase_putative"/>
</dbReference>
<gene>
    <name evidence="4" type="ORF">LRS37_14295</name>
</gene>
<accession>A0ABS8QLA7</accession>
<dbReference type="EMBL" id="JAJODE010000050">
    <property type="protein sequence ID" value="MCD4840022.1"/>
    <property type="molecule type" value="Genomic_DNA"/>
</dbReference>
<dbReference type="InterPro" id="IPR052419">
    <property type="entry name" value="5_3-deoxyribonucleotidase-like"/>
</dbReference>
<dbReference type="Pfam" id="PF06941">
    <property type="entry name" value="NT5C"/>
    <property type="match status" value="1"/>
</dbReference>
<dbReference type="InterPro" id="IPR010708">
    <property type="entry name" value="5'(3')-deoxyribonucleotidase"/>
</dbReference>
<comment type="similarity">
    <text evidence="1 3">Belongs to the 5'(3')-deoxyribonucleotidase family.</text>
</comment>
<comment type="caution">
    <text evidence="4">The sequence shown here is derived from an EMBL/GenBank/DDBJ whole genome shotgun (WGS) entry which is preliminary data.</text>
</comment>
<organism evidence="4 5">
    <name type="scientific">Neobacillus sedimentimangrovi</name>
    <dbReference type="NCBI Taxonomy" id="2699460"/>
    <lineage>
        <taxon>Bacteria</taxon>
        <taxon>Bacillati</taxon>
        <taxon>Bacillota</taxon>
        <taxon>Bacilli</taxon>
        <taxon>Bacillales</taxon>
        <taxon>Bacillaceae</taxon>
        <taxon>Neobacillus</taxon>
    </lineage>
</organism>
<dbReference type="PANTHER" id="PTHR35134">
    <property type="entry name" value="NUCLEOTIDASE YQFW-RELATED"/>
    <property type="match status" value="1"/>
</dbReference>
<evidence type="ECO:0000256" key="1">
    <source>
        <dbReference type="ARBA" id="ARBA00009589"/>
    </source>
</evidence>
<sequence>MKKRFGIDIDGTVTCPTSLLPFINKAFNINLAYEDIIEYDLTPFVNVPKEEFAKWFAQNEPIIYEGSPPAKGVKSVLNKWEEQQHELYFISARGPHLLEVTKKWFIDQGLTFHHIELIGSHDKVEAVKKYGIDLFFEDKHDNAVIIHEECNIPVILFNTPYNQDPIPKGVIRVNNWNEAQFWVDQWLRQQKQMYETKPLVM</sequence>
<evidence type="ECO:0000313" key="4">
    <source>
        <dbReference type="EMBL" id="MCD4840022.1"/>
    </source>
</evidence>
<name>A0ABS8QLA7_9BACI</name>
<dbReference type="Gene3D" id="3.40.50.1000">
    <property type="entry name" value="HAD superfamily/HAD-like"/>
    <property type="match status" value="1"/>
</dbReference>
<protein>
    <recommendedName>
        <fullName evidence="3">Nucleotidase</fullName>
        <ecNumber evidence="3">3.1.3.-</ecNumber>
    </recommendedName>
</protein>
<reference evidence="4 5" key="1">
    <citation type="journal article" date="2023" name="Antonie Van Leeuwenhoek">
        <title>Unveiling the genomic potential of a novel thermostable glycoside hydrolases producing Neobacillus sedimentimangrovi UE25.</title>
        <authorList>
            <person name="Ejaz U."/>
            <person name="Saleem F."/>
            <person name="Rashid R."/>
            <person name="Hasan K.A."/>
            <person name="Syed M.N."/>
            <person name="Sohail M."/>
        </authorList>
    </citation>
    <scope>NUCLEOTIDE SEQUENCE [LARGE SCALE GENOMIC DNA]</scope>
    <source>
        <strain evidence="4 5">UE25</strain>
    </source>
</reference>
<dbReference type="EC" id="3.1.3.-" evidence="3"/>
<dbReference type="InterPro" id="IPR036412">
    <property type="entry name" value="HAD-like_sf"/>
</dbReference>
<evidence type="ECO:0000256" key="3">
    <source>
        <dbReference type="PIRNR" id="PIRNR021362"/>
    </source>
</evidence>
<evidence type="ECO:0000256" key="2">
    <source>
        <dbReference type="ARBA" id="ARBA00022801"/>
    </source>
</evidence>
<evidence type="ECO:0000313" key="5">
    <source>
        <dbReference type="Proteomes" id="UP001162836"/>
    </source>
</evidence>
<dbReference type="PANTHER" id="PTHR35134:SF2">
    <property type="entry name" value="NUCLEOTIDASE YQFW-RELATED"/>
    <property type="match status" value="1"/>
</dbReference>
<keyword evidence="5" id="KW-1185">Reference proteome</keyword>
<dbReference type="Proteomes" id="UP001162836">
    <property type="component" value="Unassembled WGS sequence"/>
</dbReference>
<dbReference type="InterPro" id="IPR023214">
    <property type="entry name" value="HAD_sf"/>
</dbReference>
<dbReference type="PIRSF" id="PIRSF021362">
    <property type="entry name" value="UCP021362_HAD"/>
    <property type="match status" value="1"/>
</dbReference>
<dbReference type="RefSeq" id="WP_038536180.1">
    <property type="nucleotide sequence ID" value="NZ_JAAFZF010000052.1"/>
</dbReference>
<proteinExistence type="inferred from homology"/>
<dbReference type="SUPFAM" id="SSF56784">
    <property type="entry name" value="HAD-like"/>
    <property type="match status" value="1"/>
</dbReference>
<keyword evidence="2 3" id="KW-0378">Hydrolase</keyword>